<dbReference type="RefSeq" id="WP_076450725.1">
    <property type="nucleotide sequence ID" value="NZ_FTOQ01000020.1"/>
</dbReference>
<evidence type="ECO:0000256" key="1">
    <source>
        <dbReference type="SAM" id="SignalP"/>
    </source>
</evidence>
<evidence type="ECO:0000313" key="2">
    <source>
        <dbReference type="EMBL" id="SIT14247.1"/>
    </source>
</evidence>
<evidence type="ECO:0008006" key="4">
    <source>
        <dbReference type="Google" id="ProtNLM"/>
    </source>
</evidence>
<keyword evidence="3" id="KW-1185">Reference proteome</keyword>
<gene>
    <name evidence="2" type="ORF">SAMN05421759_12038</name>
</gene>
<dbReference type="Proteomes" id="UP000186684">
    <property type="component" value="Unassembled WGS sequence"/>
</dbReference>
<proteinExistence type="predicted"/>
<sequence length="81" mass="8485">MRRAAVSAIAVALFAAPAFALSVSDLDTDGDSLVSFTEVTVKYPSMSEEDFAEIDTSDDIVLDEAELAAALEAGMVEEPAD</sequence>
<feature type="chain" id="PRO_5009943888" description="EF hand" evidence="1">
    <location>
        <begin position="21"/>
        <end position="81"/>
    </location>
</feature>
<evidence type="ECO:0000313" key="3">
    <source>
        <dbReference type="Proteomes" id="UP000186684"/>
    </source>
</evidence>
<accession>A0A1N7PUX7</accession>
<dbReference type="EMBL" id="FTOQ01000020">
    <property type="protein sequence ID" value="SIT14247.1"/>
    <property type="molecule type" value="Genomic_DNA"/>
</dbReference>
<organism evidence="2 3">
    <name type="scientific">Roseivivax lentus</name>
    <dbReference type="NCBI Taxonomy" id="633194"/>
    <lineage>
        <taxon>Bacteria</taxon>
        <taxon>Pseudomonadati</taxon>
        <taxon>Pseudomonadota</taxon>
        <taxon>Alphaproteobacteria</taxon>
        <taxon>Rhodobacterales</taxon>
        <taxon>Roseobacteraceae</taxon>
        <taxon>Roseivivax</taxon>
    </lineage>
</organism>
<feature type="signal peptide" evidence="1">
    <location>
        <begin position="1"/>
        <end position="20"/>
    </location>
</feature>
<name>A0A1N7PUX7_9RHOB</name>
<dbReference type="AlphaFoldDB" id="A0A1N7PUX7"/>
<reference evidence="3" key="1">
    <citation type="submission" date="2017-01" db="EMBL/GenBank/DDBJ databases">
        <authorList>
            <person name="Varghese N."/>
            <person name="Submissions S."/>
        </authorList>
    </citation>
    <scope>NUCLEOTIDE SEQUENCE [LARGE SCALE GENOMIC DNA]</scope>
    <source>
        <strain evidence="3">DSM 29430</strain>
    </source>
</reference>
<dbReference type="OrthoDB" id="5470953at2"/>
<protein>
    <recommendedName>
        <fullName evidence="4">EF hand</fullName>
    </recommendedName>
</protein>
<keyword evidence="1" id="KW-0732">Signal</keyword>